<dbReference type="Pfam" id="PF05076">
    <property type="entry name" value="SUFU"/>
    <property type="match status" value="1"/>
</dbReference>
<dbReference type="Proteomes" id="UP001501469">
    <property type="component" value="Unassembled WGS sequence"/>
</dbReference>
<organism evidence="3 4">
    <name type="scientific">Hymenobacter glaciei</name>
    <dbReference type="NCBI Taxonomy" id="877209"/>
    <lineage>
        <taxon>Bacteria</taxon>
        <taxon>Pseudomonadati</taxon>
        <taxon>Bacteroidota</taxon>
        <taxon>Cytophagia</taxon>
        <taxon>Cytophagales</taxon>
        <taxon>Hymenobacteraceae</taxon>
        <taxon>Hymenobacter</taxon>
    </lineage>
</organism>
<sequence length="258" mass="28697">MSYEPTLPTGAGQEEPELSPSGAPIYRYENVEPTPFELAGGEPDNIKAISEHIERHLGPVSGVYHEILSDKVHLDVHVVPPSADFPFYTLVTSGMSDRPMHVPPEAPTDEAPPYAELCILLPSTWNIPNGTDEVATAFEDENVYWPIRWLKMLARLPHEYGTWLGFGHTIPNGEDAEPFADGTELGCMLLLTALSLPEEFQTLVISPEKTVKFYTLYPIYREEMDLKMEQGADALIDRFEACDIGDVLDLNRPNTALA</sequence>
<feature type="domain" description="Suppressor of fused-like" evidence="2">
    <location>
        <begin position="71"/>
        <end position="253"/>
    </location>
</feature>
<dbReference type="RefSeq" id="WP_345060013.1">
    <property type="nucleotide sequence ID" value="NZ_BAABDK010000035.1"/>
</dbReference>
<dbReference type="InterPro" id="IPR020941">
    <property type="entry name" value="SUFU-like_domain"/>
</dbReference>
<proteinExistence type="predicted"/>
<protein>
    <submittedName>
        <fullName evidence="3">Suppressor of fused domain protein</fullName>
    </submittedName>
</protein>
<accession>A0ABP7UZJ0</accession>
<name>A0ABP7UZJ0_9BACT</name>
<evidence type="ECO:0000259" key="2">
    <source>
        <dbReference type="Pfam" id="PF05076"/>
    </source>
</evidence>
<keyword evidence="4" id="KW-1185">Reference proteome</keyword>
<dbReference type="EMBL" id="BAABDK010000035">
    <property type="protein sequence ID" value="GAA4056249.1"/>
    <property type="molecule type" value="Genomic_DNA"/>
</dbReference>
<feature type="region of interest" description="Disordered" evidence="1">
    <location>
        <begin position="1"/>
        <end position="24"/>
    </location>
</feature>
<evidence type="ECO:0000313" key="3">
    <source>
        <dbReference type="EMBL" id="GAA4056249.1"/>
    </source>
</evidence>
<reference evidence="4" key="1">
    <citation type="journal article" date="2019" name="Int. J. Syst. Evol. Microbiol.">
        <title>The Global Catalogue of Microorganisms (GCM) 10K type strain sequencing project: providing services to taxonomists for standard genome sequencing and annotation.</title>
        <authorList>
            <consortium name="The Broad Institute Genomics Platform"/>
            <consortium name="The Broad Institute Genome Sequencing Center for Infectious Disease"/>
            <person name="Wu L."/>
            <person name="Ma J."/>
        </authorList>
    </citation>
    <scope>NUCLEOTIDE SEQUENCE [LARGE SCALE GENOMIC DNA]</scope>
    <source>
        <strain evidence="4">JCM 17225</strain>
    </source>
</reference>
<gene>
    <name evidence="3" type="ORF">GCM10022409_49430</name>
</gene>
<comment type="caution">
    <text evidence="3">The sequence shown here is derived from an EMBL/GenBank/DDBJ whole genome shotgun (WGS) entry which is preliminary data.</text>
</comment>
<evidence type="ECO:0000256" key="1">
    <source>
        <dbReference type="SAM" id="MobiDB-lite"/>
    </source>
</evidence>
<evidence type="ECO:0000313" key="4">
    <source>
        <dbReference type="Proteomes" id="UP001501469"/>
    </source>
</evidence>